<dbReference type="InterPro" id="IPR011990">
    <property type="entry name" value="TPR-like_helical_dom_sf"/>
</dbReference>
<dbReference type="InterPro" id="IPR033985">
    <property type="entry name" value="SusD-like_N"/>
</dbReference>
<dbReference type="Gene3D" id="1.10.3780.10">
    <property type="entry name" value="SusD-like"/>
    <property type="match status" value="1"/>
</dbReference>
<reference evidence="10" key="1">
    <citation type="submission" date="2016-11" db="EMBL/GenBank/DDBJ databases">
        <authorList>
            <person name="Varghese N."/>
            <person name="Submissions S."/>
        </authorList>
    </citation>
    <scope>NUCLEOTIDE SEQUENCE [LARGE SCALE GENOMIC DNA]</scope>
    <source>
        <strain evidence="10">DSM 26884</strain>
    </source>
</reference>
<evidence type="ECO:0000256" key="6">
    <source>
        <dbReference type="SAM" id="SignalP"/>
    </source>
</evidence>
<gene>
    <name evidence="9" type="ORF">SAMN05444350_10490</name>
</gene>
<dbReference type="RefSeq" id="WP_025831145.1">
    <property type="nucleotide sequence ID" value="NZ_FQZN01000004.1"/>
</dbReference>
<keyword evidence="5" id="KW-0998">Cell outer membrane</keyword>
<feature type="chain" id="PRO_5009916336" evidence="6">
    <location>
        <begin position="22"/>
        <end position="553"/>
    </location>
</feature>
<dbReference type="EMBL" id="FQZN01000004">
    <property type="protein sequence ID" value="SHI59046.1"/>
    <property type="molecule type" value="Genomic_DNA"/>
</dbReference>
<feature type="domain" description="RagB/SusD" evidence="7">
    <location>
        <begin position="369"/>
        <end position="549"/>
    </location>
</feature>
<feature type="domain" description="SusD-like N-terminal" evidence="8">
    <location>
        <begin position="94"/>
        <end position="241"/>
    </location>
</feature>
<feature type="signal peptide" evidence="6">
    <location>
        <begin position="1"/>
        <end position="21"/>
    </location>
</feature>
<evidence type="ECO:0000256" key="4">
    <source>
        <dbReference type="ARBA" id="ARBA00023136"/>
    </source>
</evidence>
<evidence type="ECO:0000259" key="8">
    <source>
        <dbReference type="Pfam" id="PF14322"/>
    </source>
</evidence>
<dbReference type="Pfam" id="PF14322">
    <property type="entry name" value="SusD-like_3"/>
    <property type="match status" value="1"/>
</dbReference>
<name>A0A1M6CDH5_9BACE</name>
<evidence type="ECO:0000313" key="10">
    <source>
        <dbReference type="Proteomes" id="UP000184192"/>
    </source>
</evidence>
<comment type="similarity">
    <text evidence="2">Belongs to the SusD family.</text>
</comment>
<evidence type="ECO:0000256" key="2">
    <source>
        <dbReference type="ARBA" id="ARBA00006275"/>
    </source>
</evidence>
<dbReference type="Proteomes" id="UP000184192">
    <property type="component" value="Unassembled WGS sequence"/>
</dbReference>
<dbReference type="Pfam" id="PF07980">
    <property type="entry name" value="SusD_RagB"/>
    <property type="match status" value="1"/>
</dbReference>
<dbReference type="InterPro" id="IPR012944">
    <property type="entry name" value="SusD_RagB_dom"/>
</dbReference>
<evidence type="ECO:0000256" key="5">
    <source>
        <dbReference type="ARBA" id="ARBA00023237"/>
    </source>
</evidence>
<keyword evidence="10" id="KW-1185">Reference proteome</keyword>
<dbReference type="AlphaFoldDB" id="A0A1M6CDH5"/>
<keyword evidence="4" id="KW-0472">Membrane</keyword>
<dbReference type="Gene3D" id="1.25.40.390">
    <property type="match status" value="1"/>
</dbReference>
<sequence length="553" mass="61255">MKKYIYSLAIAMSALTLNSCIGDLDTMPLNETDKTAEQVYVTLGDFEKGLAYIYGSFSLVSQSDPGSADINVGDAGASELVRQYMVLNEMSVGSLKCVWGDAYVADLQNNSWTTAPNDALIAVYTRCMMIVTRANEFLLQSDKKIDMEGIKELRAEARFLRSLGYYILLDLFGNPPFALPENIGGVLPTQIGREGLFNWIESELKAIISGEGGEALPNKGSVAYPRADKGAAQAVLARMYLNAEVYTGTARWADAKAAAEAVIAMGYKLCPNYEELFMQDNTENLNARNEFIFAIAYDRDKTQSYGGTTALINASLGEDANNGIAAALGYPAGTKISRDQWNGYHVPNEYVANFDLVGVDWEAKSGFGYNREKSDRRAFFYNIGGVEAYDKANVNSGWRCWKFNSRASDGTLYSTDNYTIFSSADFPMFRLAEMYLIYAEAQARLDGGTTTDSKAMGYIKELRDRAGVTTPSSINLDFILKERACELMWEGHRRTDLIRYGYFTAMSYPWPYKGGIPDGKVALPSYRTVYPLLQSDLSENPNLVQNTGYQSNN</sequence>
<dbReference type="eggNOG" id="COG3637">
    <property type="taxonomic scope" value="Bacteria"/>
</dbReference>
<protein>
    <submittedName>
        <fullName evidence="9">Starch-binding associating with outer membrane</fullName>
    </submittedName>
</protein>
<dbReference type="Gene3D" id="1.25.40.10">
    <property type="entry name" value="Tetratricopeptide repeat domain"/>
    <property type="match status" value="1"/>
</dbReference>
<evidence type="ECO:0000256" key="3">
    <source>
        <dbReference type="ARBA" id="ARBA00022729"/>
    </source>
</evidence>
<keyword evidence="3 6" id="KW-0732">Signal</keyword>
<organism evidence="9 10">
    <name type="scientific">Bacteroides stercorirosoris</name>
    <dbReference type="NCBI Taxonomy" id="871324"/>
    <lineage>
        <taxon>Bacteria</taxon>
        <taxon>Pseudomonadati</taxon>
        <taxon>Bacteroidota</taxon>
        <taxon>Bacteroidia</taxon>
        <taxon>Bacteroidales</taxon>
        <taxon>Bacteroidaceae</taxon>
        <taxon>Bacteroides</taxon>
    </lineage>
</organism>
<dbReference type="GO" id="GO:0009279">
    <property type="term" value="C:cell outer membrane"/>
    <property type="evidence" value="ECO:0007669"/>
    <property type="project" value="UniProtKB-SubCell"/>
</dbReference>
<evidence type="ECO:0000259" key="7">
    <source>
        <dbReference type="Pfam" id="PF07980"/>
    </source>
</evidence>
<dbReference type="SUPFAM" id="SSF48452">
    <property type="entry name" value="TPR-like"/>
    <property type="match status" value="1"/>
</dbReference>
<dbReference type="GeneID" id="92711144"/>
<comment type="subcellular location">
    <subcellularLocation>
        <location evidence="1">Cell outer membrane</location>
    </subcellularLocation>
</comment>
<proteinExistence type="inferred from homology"/>
<evidence type="ECO:0000256" key="1">
    <source>
        <dbReference type="ARBA" id="ARBA00004442"/>
    </source>
</evidence>
<evidence type="ECO:0000313" key="9">
    <source>
        <dbReference type="EMBL" id="SHI59046.1"/>
    </source>
</evidence>
<accession>A0A1M6CDH5</accession>